<evidence type="ECO:0000313" key="1">
    <source>
        <dbReference type="EMBL" id="GFO18969.1"/>
    </source>
</evidence>
<dbReference type="EMBL" id="BLXT01004995">
    <property type="protein sequence ID" value="GFO18969.1"/>
    <property type="molecule type" value="Genomic_DNA"/>
</dbReference>
<proteinExistence type="predicted"/>
<reference evidence="1 2" key="1">
    <citation type="journal article" date="2021" name="Elife">
        <title>Chloroplast acquisition without the gene transfer in kleptoplastic sea slugs, Plakobranchus ocellatus.</title>
        <authorList>
            <person name="Maeda T."/>
            <person name="Takahashi S."/>
            <person name="Yoshida T."/>
            <person name="Shimamura S."/>
            <person name="Takaki Y."/>
            <person name="Nagai Y."/>
            <person name="Toyoda A."/>
            <person name="Suzuki Y."/>
            <person name="Arimoto A."/>
            <person name="Ishii H."/>
            <person name="Satoh N."/>
            <person name="Nishiyama T."/>
            <person name="Hasebe M."/>
            <person name="Maruyama T."/>
            <person name="Minagawa J."/>
            <person name="Obokata J."/>
            <person name="Shigenobu S."/>
        </authorList>
    </citation>
    <scope>NUCLEOTIDE SEQUENCE [LARGE SCALE GENOMIC DNA]</scope>
</reference>
<dbReference type="Proteomes" id="UP000735302">
    <property type="component" value="Unassembled WGS sequence"/>
</dbReference>
<comment type="caution">
    <text evidence="1">The sequence shown here is derived from an EMBL/GenBank/DDBJ whole genome shotgun (WGS) entry which is preliminary data.</text>
</comment>
<evidence type="ECO:0000313" key="2">
    <source>
        <dbReference type="Proteomes" id="UP000735302"/>
    </source>
</evidence>
<keyword evidence="2" id="KW-1185">Reference proteome</keyword>
<organism evidence="1 2">
    <name type="scientific">Plakobranchus ocellatus</name>
    <dbReference type="NCBI Taxonomy" id="259542"/>
    <lineage>
        <taxon>Eukaryota</taxon>
        <taxon>Metazoa</taxon>
        <taxon>Spiralia</taxon>
        <taxon>Lophotrochozoa</taxon>
        <taxon>Mollusca</taxon>
        <taxon>Gastropoda</taxon>
        <taxon>Heterobranchia</taxon>
        <taxon>Euthyneura</taxon>
        <taxon>Panpulmonata</taxon>
        <taxon>Sacoglossa</taxon>
        <taxon>Placobranchoidea</taxon>
        <taxon>Plakobranchidae</taxon>
        <taxon>Plakobranchus</taxon>
    </lineage>
</organism>
<name>A0AAV4BJ67_9GAST</name>
<protein>
    <submittedName>
        <fullName evidence="1">Uncharacterized protein</fullName>
    </submittedName>
</protein>
<dbReference type="AlphaFoldDB" id="A0AAV4BJ67"/>
<sequence>MADDAFQKMKPILAKRNINMKTKIIMPNDEKIFVIPRAQLLGPSSRQQPARFTALSEGAMMKQWIAKAPKDLQVPFCPRSSPAARLWPDEGPQRLRSPCCRLAIHKKSYPTMRYALPNHTFGKGALTAHLNCKSYYSTRLFQIDLKLPASPIPFQILALL</sequence>
<accession>A0AAV4BJ67</accession>
<gene>
    <name evidence="1" type="ORF">PoB_004547400</name>
</gene>